<sequence length="62" mass="6802">MFAMGCSVTIEQVWSHLRKPFAVIVGLIAQFGLLPFASYCLIQTLELEHLHSAGLLILACCP</sequence>
<proteinExistence type="inferred from homology"/>
<dbReference type="PANTHER" id="PTHR10361">
    <property type="entry name" value="SODIUM-BILE ACID COTRANSPORTER"/>
    <property type="match status" value="1"/>
</dbReference>
<evidence type="ECO:0000313" key="8">
    <source>
        <dbReference type="EMBL" id="CAD7623250.1"/>
    </source>
</evidence>
<evidence type="ECO:0000256" key="3">
    <source>
        <dbReference type="ARBA" id="ARBA00022692"/>
    </source>
</evidence>
<feature type="non-terminal residue" evidence="8">
    <location>
        <position position="1"/>
    </location>
</feature>
<organism evidence="8">
    <name type="scientific">Medioppia subpectinata</name>
    <dbReference type="NCBI Taxonomy" id="1979941"/>
    <lineage>
        <taxon>Eukaryota</taxon>
        <taxon>Metazoa</taxon>
        <taxon>Ecdysozoa</taxon>
        <taxon>Arthropoda</taxon>
        <taxon>Chelicerata</taxon>
        <taxon>Arachnida</taxon>
        <taxon>Acari</taxon>
        <taxon>Acariformes</taxon>
        <taxon>Sarcoptiformes</taxon>
        <taxon>Oribatida</taxon>
        <taxon>Brachypylina</taxon>
        <taxon>Oppioidea</taxon>
        <taxon>Oppiidae</taxon>
        <taxon>Medioppia</taxon>
    </lineage>
</organism>
<dbReference type="InterPro" id="IPR004710">
    <property type="entry name" value="Bilac:Na_transpt"/>
</dbReference>
<dbReference type="GO" id="GO:0008508">
    <property type="term" value="F:bile acid:sodium symporter activity"/>
    <property type="evidence" value="ECO:0007669"/>
    <property type="project" value="TreeGrafter"/>
</dbReference>
<accession>A0A7R9PX79</accession>
<evidence type="ECO:0000256" key="2">
    <source>
        <dbReference type="ARBA" id="ARBA00006528"/>
    </source>
</evidence>
<comment type="similarity">
    <text evidence="2">Belongs to the bile acid:sodium symporter (BASS) (TC 2.A.28) family.</text>
</comment>
<dbReference type="Gene3D" id="1.20.1530.20">
    <property type="match status" value="1"/>
</dbReference>
<dbReference type="GO" id="GO:0016020">
    <property type="term" value="C:membrane"/>
    <property type="evidence" value="ECO:0007669"/>
    <property type="project" value="UniProtKB-SubCell"/>
</dbReference>
<dbReference type="AlphaFoldDB" id="A0A7R9PX79"/>
<reference evidence="8" key="1">
    <citation type="submission" date="2020-11" db="EMBL/GenBank/DDBJ databases">
        <authorList>
            <person name="Tran Van P."/>
        </authorList>
    </citation>
    <scope>NUCLEOTIDE SEQUENCE</scope>
</reference>
<evidence type="ECO:0000256" key="7">
    <source>
        <dbReference type="SAM" id="Phobius"/>
    </source>
</evidence>
<keyword evidence="9" id="KW-1185">Reference proteome</keyword>
<keyword evidence="4" id="KW-0769">Symport</keyword>
<dbReference type="EMBL" id="CAJPIZ010001552">
    <property type="protein sequence ID" value="CAG2103680.1"/>
    <property type="molecule type" value="Genomic_DNA"/>
</dbReference>
<dbReference type="OrthoDB" id="6434861at2759"/>
<evidence type="ECO:0000256" key="1">
    <source>
        <dbReference type="ARBA" id="ARBA00004141"/>
    </source>
</evidence>
<evidence type="ECO:0000256" key="6">
    <source>
        <dbReference type="ARBA" id="ARBA00023136"/>
    </source>
</evidence>
<dbReference type="EMBL" id="OC856127">
    <property type="protein sequence ID" value="CAD7623250.1"/>
    <property type="molecule type" value="Genomic_DNA"/>
</dbReference>
<protein>
    <submittedName>
        <fullName evidence="8">Uncharacterized protein</fullName>
    </submittedName>
</protein>
<keyword evidence="5 7" id="KW-1133">Transmembrane helix</keyword>
<keyword evidence="6 7" id="KW-0472">Membrane</keyword>
<dbReference type="InterPro" id="IPR038770">
    <property type="entry name" value="Na+/solute_symporter_sf"/>
</dbReference>
<dbReference type="InterPro" id="IPR002657">
    <property type="entry name" value="BilAc:Na_symport/Acr3"/>
</dbReference>
<dbReference type="Proteomes" id="UP000759131">
    <property type="component" value="Unassembled WGS sequence"/>
</dbReference>
<feature type="transmembrane region" description="Helical" evidence="7">
    <location>
        <begin position="20"/>
        <end position="42"/>
    </location>
</feature>
<dbReference type="Pfam" id="PF01758">
    <property type="entry name" value="SBF"/>
    <property type="match status" value="1"/>
</dbReference>
<keyword evidence="3 7" id="KW-0812">Transmembrane</keyword>
<comment type="subcellular location">
    <subcellularLocation>
        <location evidence="1">Membrane</location>
        <topology evidence="1">Multi-pass membrane protein</topology>
    </subcellularLocation>
</comment>
<name>A0A7R9PX79_9ACAR</name>
<gene>
    <name evidence="8" type="ORF">OSB1V03_LOCUS3707</name>
</gene>
<evidence type="ECO:0000256" key="4">
    <source>
        <dbReference type="ARBA" id="ARBA00022847"/>
    </source>
</evidence>
<dbReference type="PANTHER" id="PTHR10361:SF55">
    <property type="entry name" value="SODIUM-DEPENDENT ORGANIC ANION TRANSPORTER"/>
    <property type="match status" value="1"/>
</dbReference>
<evidence type="ECO:0000256" key="5">
    <source>
        <dbReference type="ARBA" id="ARBA00022989"/>
    </source>
</evidence>
<evidence type="ECO:0000313" key="9">
    <source>
        <dbReference type="Proteomes" id="UP000759131"/>
    </source>
</evidence>
<keyword evidence="4" id="KW-0813">Transport</keyword>